<evidence type="ECO:0000313" key="1">
    <source>
        <dbReference type="EMBL" id="JAD46391.1"/>
    </source>
</evidence>
<organism evidence="1">
    <name type="scientific">Arundo donax</name>
    <name type="common">Giant reed</name>
    <name type="synonym">Donax arundinaceus</name>
    <dbReference type="NCBI Taxonomy" id="35708"/>
    <lineage>
        <taxon>Eukaryota</taxon>
        <taxon>Viridiplantae</taxon>
        <taxon>Streptophyta</taxon>
        <taxon>Embryophyta</taxon>
        <taxon>Tracheophyta</taxon>
        <taxon>Spermatophyta</taxon>
        <taxon>Magnoliopsida</taxon>
        <taxon>Liliopsida</taxon>
        <taxon>Poales</taxon>
        <taxon>Poaceae</taxon>
        <taxon>PACMAD clade</taxon>
        <taxon>Arundinoideae</taxon>
        <taxon>Arundineae</taxon>
        <taxon>Arundo</taxon>
    </lineage>
</organism>
<accession>A0A0A9A5L0</accession>
<protein>
    <submittedName>
        <fullName evidence="1">Uncharacterized protein</fullName>
    </submittedName>
</protein>
<reference evidence="1" key="1">
    <citation type="submission" date="2014-09" db="EMBL/GenBank/DDBJ databases">
        <authorList>
            <person name="Magalhaes I.L.F."/>
            <person name="Oliveira U."/>
            <person name="Santos F.R."/>
            <person name="Vidigal T.H.D.A."/>
            <person name="Brescovit A.D."/>
            <person name="Santos A.J."/>
        </authorList>
    </citation>
    <scope>NUCLEOTIDE SEQUENCE</scope>
    <source>
        <tissue evidence="1">Shoot tissue taken approximately 20 cm above the soil surface</tissue>
    </source>
</reference>
<dbReference type="EMBL" id="GBRH01251504">
    <property type="protein sequence ID" value="JAD46391.1"/>
    <property type="molecule type" value="Transcribed_RNA"/>
</dbReference>
<proteinExistence type="predicted"/>
<dbReference type="AlphaFoldDB" id="A0A0A9A5L0"/>
<name>A0A0A9A5L0_ARUDO</name>
<reference evidence="1" key="2">
    <citation type="journal article" date="2015" name="Data Brief">
        <title>Shoot transcriptome of the giant reed, Arundo donax.</title>
        <authorList>
            <person name="Barrero R.A."/>
            <person name="Guerrero F.D."/>
            <person name="Moolhuijzen P."/>
            <person name="Goolsby J.A."/>
            <person name="Tidwell J."/>
            <person name="Bellgard S.E."/>
            <person name="Bellgard M.I."/>
        </authorList>
    </citation>
    <scope>NUCLEOTIDE SEQUENCE</scope>
    <source>
        <tissue evidence="1">Shoot tissue taken approximately 20 cm above the soil surface</tissue>
    </source>
</reference>
<sequence length="27" mass="3092">MGAMDHDTNLANLNVIWNETYLIQKVS</sequence>